<dbReference type="AlphaFoldDB" id="A0A0A8YSR1"/>
<dbReference type="EMBL" id="GBRH01272328">
    <property type="protein sequence ID" value="JAD25567.1"/>
    <property type="molecule type" value="Transcribed_RNA"/>
</dbReference>
<evidence type="ECO:0000313" key="1">
    <source>
        <dbReference type="EMBL" id="JAD25567.1"/>
    </source>
</evidence>
<proteinExistence type="predicted"/>
<name>A0A0A8YSR1_ARUDO</name>
<organism evidence="1">
    <name type="scientific">Arundo donax</name>
    <name type="common">Giant reed</name>
    <name type="synonym">Donax arundinaceus</name>
    <dbReference type="NCBI Taxonomy" id="35708"/>
    <lineage>
        <taxon>Eukaryota</taxon>
        <taxon>Viridiplantae</taxon>
        <taxon>Streptophyta</taxon>
        <taxon>Embryophyta</taxon>
        <taxon>Tracheophyta</taxon>
        <taxon>Spermatophyta</taxon>
        <taxon>Magnoliopsida</taxon>
        <taxon>Liliopsida</taxon>
        <taxon>Poales</taxon>
        <taxon>Poaceae</taxon>
        <taxon>PACMAD clade</taxon>
        <taxon>Arundinoideae</taxon>
        <taxon>Arundineae</taxon>
        <taxon>Arundo</taxon>
    </lineage>
</organism>
<protein>
    <submittedName>
        <fullName evidence="1">Uncharacterized protein</fullName>
    </submittedName>
</protein>
<sequence>MGQSLVLLPVWKELSPTQLVRSVGVHPNY</sequence>
<accession>A0A0A8YSR1</accession>
<reference evidence="1" key="1">
    <citation type="submission" date="2014-09" db="EMBL/GenBank/DDBJ databases">
        <authorList>
            <person name="Magalhaes I.L.F."/>
            <person name="Oliveira U."/>
            <person name="Santos F.R."/>
            <person name="Vidigal T.H.D.A."/>
            <person name="Brescovit A.D."/>
            <person name="Santos A.J."/>
        </authorList>
    </citation>
    <scope>NUCLEOTIDE SEQUENCE</scope>
    <source>
        <tissue evidence="1">Shoot tissue taken approximately 20 cm above the soil surface</tissue>
    </source>
</reference>
<reference evidence="1" key="2">
    <citation type="journal article" date="2015" name="Data Brief">
        <title>Shoot transcriptome of the giant reed, Arundo donax.</title>
        <authorList>
            <person name="Barrero R.A."/>
            <person name="Guerrero F.D."/>
            <person name="Moolhuijzen P."/>
            <person name="Goolsby J.A."/>
            <person name="Tidwell J."/>
            <person name="Bellgard S.E."/>
            <person name="Bellgard M.I."/>
        </authorList>
    </citation>
    <scope>NUCLEOTIDE SEQUENCE</scope>
    <source>
        <tissue evidence="1">Shoot tissue taken approximately 20 cm above the soil surface</tissue>
    </source>
</reference>